<reference evidence="3" key="1">
    <citation type="journal article" date="2019" name="Int. J. Syst. Evol. Microbiol.">
        <title>The Global Catalogue of Microorganisms (GCM) 10K type strain sequencing project: providing services to taxonomists for standard genome sequencing and annotation.</title>
        <authorList>
            <consortium name="The Broad Institute Genomics Platform"/>
            <consortium name="The Broad Institute Genome Sequencing Center for Infectious Disease"/>
            <person name="Wu L."/>
            <person name="Ma J."/>
        </authorList>
    </citation>
    <scope>NUCLEOTIDE SEQUENCE [LARGE SCALE GENOMIC DNA]</scope>
    <source>
        <strain evidence="3">CGMCC 1.12778</strain>
    </source>
</reference>
<accession>A0ABQ2AZ83</accession>
<dbReference type="EMBL" id="BMFW01000024">
    <property type="protein sequence ID" value="GGH99946.1"/>
    <property type="molecule type" value="Genomic_DNA"/>
</dbReference>
<sequence>MRPQEFRKHEMHINDMKPTGGRRSKGGPVSYDHVSRANDAFSLSGSDLFPRPSLSLSVEVVTLKERQSRDEEISRAVSRLIPAALQCRQGILVMQHNHDKYTIRIDQEVPFGTTREASEWDRAKSELADTTTWFS</sequence>
<dbReference type="Proteomes" id="UP000643279">
    <property type="component" value="Unassembled WGS sequence"/>
</dbReference>
<evidence type="ECO:0000313" key="3">
    <source>
        <dbReference type="Proteomes" id="UP000643279"/>
    </source>
</evidence>
<protein>
    <submittedName>
        <fullName evidence="2">Uncharacterized protein</fullName>
    </submittedName>
</protein>
<gene>
    <name evidence="2" type="ORF">GCM10007170_35960</name>
</gene>
<name>A0ABQ2AZ83_9MICC</name>
<keyword evidence="3" id="KW-1185">Reference proteome</keyword>
<evidence type="ECO:0000313" key="2">
    <source>
        <dbReference type="EMBL" id="GGH99946.1"/>
    </source>
</evidence>
<feature type="region of interest" description="Disordered" evidence="1">
    <location>
        <begin position="1"/>
        <end position="32"/>
    </location>
</feature>
<comment type="caution">
    <text evidence="2">The sequence shown here is derived from an EMBL/GenBank/DDBJ whole genome shotgun (WGS) entry which is preliminary data.</text>
</comment>
<evidence type="ECO:0000256" key="1">
    <source>
        <dbReference type="SAM" id="MobiDB-lite"/>
    </source>
</evidence>
<feature type="compositionally biased region" description="Basic and acidic residues" evidence="1">
    <location>
        <begin position="1"/>
        <end position="15"/>
    </location>
</feature>
<organism evidence="2 3">
    <name type="scientific">Arthrobacter liuii</name>
    <dbReference type="NCBI Taxonomy" id="1476996"/>
    <lineage>
        <taxon>Bacteria</taxon>
        <taxon>Bacillati</taxon>
        <taxon>Actinomycetota</taxon>
        <taxon>Actinomycetes</taxon>
        <taxon>Micrococcales</taxon>
        <taxon>Micrococcaceae</taxon>
        <taxon>Arthrobacter</taxon>
    </lineage>
</organism>
<proteinExistence type="predicted"/>